<organism evidence="1 2">
    <name type="scientific">Streptoalloteichus hindustanus</name>
    <dbReference type="NCBI Taxonomy" id="2017"/>
    <lineage>
        <taxon>Bacteria</taxon>
        <taxon>Bacillati</taxon>
        <taxon>Actinomycetota</taxon>
        <taxon>Actinomycetes</taxon>
        <taxon>Pseudonocardiales</taxon>
        <taxon>Pseudonocardiaceae</taxon>
        <taxon>Streptoalloteichus</taxon>
    </lineage>
</organism>
<dbReference type="Pfam" id="PF16157">
    <property type="entry name" value="DUF4865"/>
    <property type="match status" value="1"/>
</dbReference>
<dbReference type="InterPro" id="IPR032349">
    <property type="entry name" value="DUF4865"/>
</dbReference>
<gene>
    <name evidence="1" type="ORF">SAMN05444320_10519</name>
</gene>
<dbReference type="AlphaFoldDB" id="A0A1M5EJV7"/>
<name>A0A1M5EJV7_STRHI</name>
<proteinExistence type="predicted"/>
<evidence type="ECO:0008006" key="3">
    <source>
        <dbReference type="Google" id="ProtNLM"/>
    </source>
</evidence>
<keyword evidence="2" id="KW-1185">Reference proteome</keyword>
<dbReference type="OrthoDB" id="2065010at2"/>
<accession>A0A1M5EJV7</accession>
<reference evidence="1 2" key="1">
    <citation type="submission" date="2016-11" db="EMBL/GenBank/DDBJ databases">
        <authorList>
            <person name="Jaros S."/>
            <person name="Januszkiewicz K."/>
            <person name="Wedrychowicz H."/>
        </authorList>
    </citation>
    <scope>NUCLEOTIDE SEQUENCE [LARGE SCALE GENOMIC DNA]</scope>
    <source>
        <strain evidence="1 2">DSM 44523</strain>
    </source>
</reference>
<dbReference type="STRING" id="2017.SAMN05444320_10519"/>
<sequence length="195" mass="21903">MHAMQYEISLPTDYDMDIIRRRVETKGHLLDSFPGMGLKAYLIREAGVAGSTVNQYAPFYLWQSLSGMNHFLWGGGGFRNILGSFGRPAVRNWTGVAFEPGPARAAIPRAATRHTEPLPAEVDPTDFVAQALDELRQHAGREGVHSTALAVDPRHWEMVRFTLWADVEPDATGIRYQVLHLSTPHLDDVRQGRQW</sequence>
<evidence type="ECO:0000313" key="2">
    <source>
        <dbReference type="Proteomes" id="UP000184501"/>
    </source>
</evidence>
<dbReference type="Proteomes" id="UP000184501">
    <property type="component" value="Unassembled WGS sequence"/>
</dbReference>
<protein>
    <recommendedName>
        <fullName evidence="3">DUF4865 domain-containing protein</fullName>
    </recommendedName>
</protein>
<evidence type="ECO:0000313" key="1">
    <source>
        <dbReference type="EMBL" id="SHF79505.1"/>
    </source>
</evidence>
<dbReference type="EMBL" id="FQVN01000005">
    <property type="protein sequence ID" value="SHF79505.1"/>
    <property type="molecule type" value="Genomic_DNA"/>
</dbReference>